<dbReference type="AlphaFoldDB" id="A0A261QZ98"/>
<dbReference type="InterPro" id="IPR011006">
    <property type="entry name" value="CheY-like_superfamily"/>
</dbReference>
<dbReference type="GO" id="GO:0000160">
    <property type="term" value="P:phosphorelay signal transduction system"/>
    <property type="evidence" value="ECO:0007669"/>
    <property type="project" value="InterPro"/>
</dbReference>
<dbReference type="Gene3D" id="1.10.10.10">
    <property type="entry name" value="Winged helix-like DNA-binding domain superfamily/Winged helix DNA-binding domain"/>
    <property type="match status" value="1"/>
</dbReference>
<dbReference type="InterPro" id="IPR036388">
    <property type="entry name" value="WH-like_DNA-bd_sf"/>
</dbReference>
<evidence type="ECO:0000259" key="3">
    <source>
        <dbReference type="PROSITE" id="PS50921"/>
    </source>
</evidence>
<evidence type="ECO:0000313" key="5">
    <source>
        <dbReference type="Proteomes" id="UP000216947"/>
    </source>
</evidence>
<dbReference type="RefSeq" id="WP_026639957.1">
    <property type="nucleotide sequence ID" value="NZ_NEVK01000006.1"/>
</dbReference>
<feature type="modified residue" description="4-aspartylphosphate" evidence="1">
    <location>
        <position position="53"/>
    </location>
</feature>
<protein>
    <submittedName>
        <fullName evidence="4">Response regulator</fullName>
    </submittedName>
</protein>
<accession>A0A261QZ98</accession>
<dbReference type="InterPro" id="IPR005561">
    <property type="entry name" value="ANTAR"/>
</dbReference>
<evidence type="ECO:0000313" key="4">
    <source>
        <dbReference type="EMBL" id="OZI18118.1"/>
    </source>
</evidence>
<dbReference type="GO" id="GO:0003723">
    <property type="term" value="F:RNA binding"/>
    <property type="evidence" value="ECO:0007669"/>
    <property type="project" value="InterPro"/>
</dbReference>
<dbReference type="Pfam" id="PF03861">
    <property type="entry name" value="ANTAR"/>
    <property type="match status" value="1"/>
</dbReference>
<dbReference type="SUPFAM" id="SSF52172">
    <property type="entry name" value="CheY-like"/>
    <property type="match status" value="1"/>
</dbReference>
<dbReference type="InterPro" id="IPR001789">
    <property type="entry name" value="Sig_transdc_resp-reg_receiver"/>
</dbReference>
<dbReference type="Gene3D" id="3.40.50.2300">
    <property type="match status" value="1"/>
</dbReference>
<dbReference type="Proteomes" id="UP000216947">
    <property type="component" value="Unassembled WGS sequence"/>
</dbReference>
<proteinExistence type="predicted"/>
<evidence type="ECO:0000256" key="1">
    <source>
        <dbReference type="PROSITE-ProRule" id="PRU00169"/>
    </source>
</evidence>
<dbReference type="PIRSF" id="PIRSF036382">
    <property type="entry name" value="RR_antiterm"/>
    <property type="match status" value="1"/>
</dbReference>
<feature type="domain" description="Response regulatory" evidence="2">
    <location>
        <begin position="3"/>
        <end position="117"/>
    </location>
</feature>
<dbReference type="EMBL" id="NEVK01000006">
    <property type="protein sequence ID" value="OZI18118.1"/>
    <property type="molecule type" value="Genomic_DNA"/>
</dbReference>
<organism evidence="4 5">
    <name type="scientific">Bordetella genomosp. 7</name>
    <dbReference type="NCBI Taxonomy" id="1416805"/>
    <lineage>
        <taxon>Bacteria</taxon>
        <taxon>Pseudomonadati</taxon>
        <taxon>Pseudomonadota</taxon>
        <taxon>Betaproteobacteria</taxon>
        <taxon>Burkholderiales</taxon>
        <taxon>Alcaligenaceae</taxon>
        <taxon>Bordetella</taxon>
    </lineage>
</organism>
<sequence length="198" mass="21461">MLKIMLLNDGDGRAASLRDTLAAAGVQVVAERAAGIDLAEAITRLAPDVVLIDADAAARDTLEDICVASESTERPVVMFTDDDNRETIRAALRAGVAAYVVGAVPPERIEPLLTVAIERGRVERARRMELAEARQRLADRQALEKAKGLLMQLRGVSEEQAHRLLRERAMQSRKRLGEVAREVVDMAQWLGAQSGGGA</sequence>
<dbReference type="InterPro" id="IPR008327">
    <property type="entry name" value="Sig_transdc_resp-reg_antiterm"/>
</dbReference>
<reference evidence="5" key="1">
    <citation type="submission" date="2017-05" db="EMBL/GenBank/DDBJ databases">
        <title>Complete and WGS of Bordetella genogroups.</title>
        <authorList>
            <person name="Spilker T."/>
            <person name="Lipuma J."/>
        </authorList>
    </citation>
    <scope>NUCLEOTIDE SEQUENCE [LARGE SCALE GENOMIC DNA]</scope>
    <source>
        <strain evidence="5">AU18089</strain>
    </source>
</reference>
<dbReference type="PROSITE" id="PS50921">
    <property type="entry name" value="ANTAR"/>
    <property type="match status" value="1"/>
</dbReference>
<evidence type="ECO:0000259" key="2">
    <source>
        <dbReference type="PROSITE" id="PS50110"/>
    </source>
</evidence>
<keyword evidence="1" id="KW-0597">Phosphoprotein</keyword>
<keyword evidence="5" id="KW-1185">Reference proteome</keyword>
<name>A0A261QZ98_9BORD</name>
<dbReference type="SMART" id="SM01012">
    <property type="entry name" value="ANTAR"/>
    <property type="match status" value="1"/>
</dbReference>
<comment type="caution">
    <text evidence="4">The sequence shown here is derived from an EMBL/GenBank/DDBJ whole genome shotgun (WGS) entry which is preliminary data.</text>
</comment>
<gene>
    <name evidence="4" type="ORF">CAL19_13735</name>
</gene>
<dbReference type="PROSITE" id="PS50110">
    <property type="entry name" value="RESPONSE_REGULATORY"/>
    <property type="match status" value="1"/>
</dbReference>
<feature type="domain" description="ANTAR" evidence="3">
    <location>
        <begin position="123"/>
        <end position="184"/>
    </location>
</feature>